<dbReference type="STRING" id="1101373.A9O67_11440"/>
<dbReference type="AlphaFoldDB" id="A0A1A6DYJ5"/>
<dbReference type="InterPro" id="IPR034756">
    <property type="entry name" value="T2SSM_b"/>
</dbReference>
<evidence type="ECO:0000313" key="1">
    <source>
        <dbReference type="EMBL" id="OBS31923.1"/>
    </source>
</evidence>
<proteinExistence type="predicted"/>
<name>A0A1A6DYJ5_9BURK</name>
<dbReference type="Pfam" id="PF10741">
    <property type="entry name" value="T2SSM_b"/>
    <property type="match status" value="1"/>
</dbReference>
<protein>
    <recommendedName>
        <fullName evidence="3">General secretion pathway protein GspM</fullName>
    </recommendedName>
</protein>
<accession>A0A1A6DYJ5</accession>
<gene>
    <name evidence="1" type="ORF">A9O67_11440</name>
</gene>
<evidence type="ECO:0000313" key="2">
    <source>
        <dbReference type="Proteomes" id="UP000091969"/>
    </source>
</evidence>
<dbReference type="NCBIfam" id="NF040576">
    <property type="entry name" value="T2SS_GspM_XpsM"/>
    <property type="match status" value="1"/>
</dbReference>
<organism evidence="1 2">
    <name type="scientific">Tepidimonas fonticaldi</name>
    <dbReference type="NCBI Taxonomy" id="1101373"/>
    <lineage>
        <taxon>Bacteria</taxon>
        <taxon>Pseudomonadati</taxon>
        <taxon>Pseudomonadota</taxon>
        <taxon>Betaproteobacteria</taxon>
        <taxon>Burkholderiales</taxon>
        <taxon>Tepidimonas</taxon>
    </lineage>
</organism>
<evidence type="ECO:0008006" key="3">
    <source>
        <dbReference type="Google" id="ProtNLM"/>
    </source>
</evidence>
<comment type="caution">
    <text evidence="1">The sequence shown here is derived from an EMBL/GenBank/DDBJ whole genome shotgun (WGS) entry which is preliminary data.</text>
</comment>
<reference evidence="1 2" key="1">
    <citation type="submission" date="2016-06" db="EMBL/GenBank/DDBJ databases">
        <title>Genome sequence of Tepidimonas fonticaldi PL17.</title>
        <authorList>
            <person name="Pinnaka A.K."/>
        </authorList>
    </citation>
    <scope>NUCLEOTIDE SEQUENCE [LARGE SCALE GENOMIC DNA]</scope>
    <source>
        <strain evidence="1 2">PL17</strain>
    </source>
</reference>
<dbReference type="Proteomes" id="UP000091969">
    <property type="component" value="Unassembled WGS sequence"/>
</dbReference>
<keyword evidence="2" id="KW-1185">Reference proteome</keyword>
<sequence>MLVVPAALLGVYVYDKHRQVTAALQDLAPRYARLLGLQQQAAPLADLAQAAQAALEQRLYVAATDPGAVANEALQRARTALEEAGLSIEASQAAPAQDDGPLQRIGLNFTAEGDMAAIVAGLQKLQSSRPAIRVLKIAIRPAGLTPPSSNPRLKLQLNLAVWRQKAP</sequence>
<dbReference type="EMBL" id="LZDH01000005">
    <property type="protein sequence ID" value="OBS31923.1"/>
    <property type="molecule type" value="Genomic_DNA"/>
</dbReference>